<feature type="compositionally biased region" description="Polar residues" evidence="3">
    <location>
        <begin position="431"/>
        <end position="443"/>
    </location>
</feature>
<feature type="compositionally biased region" description="Low complexity" evidence="3">
    <location>
        <begin position="687"/>
        <end position="725"/>
    </location>
</feature>
<feature type="compositionally biased region" description="Low complexity" evidence="3">
    <location>
        <begin position="611"/>
        <end position="636"/>
    </location>
</feature>
<feature type="compositionally biased region" description="Basic and acidic residues" evidence="3">
    <location>
        <begin position="95"/>
        <end position="107"/>
    </location>
</feature>
<feature type="compositionally biased region" description="Acidic residues" evidence="3">
    <location>
        <begin position="137"/>
        <end position="155"/>
    </location>
</feature>
<dbReference type="Proteomes" id="UP000000689">
    <property type="component" value="Chromosome 4"/>
</dbReference>
<name>G0W9F1_NAUDC</name>
<organism evidence="5 6">
    <name type="scientific">Naumovozyma dairenensis (strain ATCC 10597 / BCRC 20456 / CBS 421 / NBRC 0211 / NRRL Y-12639)</name>
    <name type="common">Saccharomyces dairenensis</name>
    <dbReference type="NCBI Taxonomy" id="1071378"/>
    <lineage>
        <taxon>Eukaryota</taxon>
        <taxon>Fungi</taxon>
        <taxon>Dikarya</taxon>
        <taxon>Ascomycota</taxon>
        <taxon>Saccharomycotina</taxon>
        <taxon>Saccharomycetes</taxon>
        <taxon>Saccharomycetales</taxon>
        <taxon>Saccharomycetaceae</taxon>
        <taxon>Naumovozyma</taxon>
    </lineage>
</organism>
<dbReference type="AlphaFoldDB" id="G0W9F1"/>
<evidence type="ECO:0000313" key="5">
    <source>
        <dbReference type="EMBL" id="CCD24412.1"/>
    </source>
</evidence>
<gene>
    <name evidence="5" type="primary">NDAI0D00990</name>
    <name evidence="5" type="ordered locus">NDAI_0D00990</name>
</gene>
<dbReference type="InterPro" id="IPR051186">
    <property type="entry name" value="RRM_HNRPC/RALY_subfam"/>
</dbReference>
<dbReference type="SUPFAM" id="SSF54928">
    <property type="entry name" value="RNA-binding domain, RBD"/>
    <property type="match status" value="1"/>
</dbReference>
<dbReference type="SMART" id="SM00360">
    <property type="entry name" value="RRM"/>
    <property type="match status" value="1"/>
</dbReference>
<dbReference type="Gene3D" id="3.40.50.800">
    <property type="entry name" value="Anticodon-binding domain"/>
    <property type="match status" value="1"/>
</dbReference>
<feature type="region of interest" description="Disordered" evidence="3">
    <location>
        <begin position="571"/>
        <end position="636"/>
    </location>
</feature>
<dbReference type="SUPFAM" id="SSF52954">
    <property type="entry name" value="Class II aaRS ABD-related"/>
    <property type="match status" value="1"/>
</dbReference>
<evidence type="ECO:0000256" key="3">
    <source>
        <dbReference type="SAM" id="MobiDB-lite"/>
    </source>
</evidence>
<dbReference type="PROSITE" id="PS50102">
    <property type="entry name" value="RRM"/>
    <property type="match status" value="1"/>
</dbReference>
<dbReference type="InterPro" id="IPR036621">
    <property type="entry name" value="Anticodon-bd_dom_sf"/>
</dbReference>
<reference evidence="5 6" key="1">
    <citation type="journal article" date="2011" name="Proc. Natl. Acad. Sci. U.S.A.">
        <title>Evolutionary erosion of yeast sex chromosomes by mating-type switching accidents.</title>
        <authorList>
            <person name="Gordon J.L."/>
            <person name="Armisen D."/>
            <person name="Proux-Wera E."/>
            <person name="Oheigeartaigh S.S."/>
            <person name="Byrne K.P."/>
            <person name="Wolfe K.H."/>
        </authorList>
    </citation>
    <scope>NUCLEOTIDE SEQUENCE [LARGE SCALE GENOMIC DNA]</scope>
    <source>
        <strain evidence="6">ATCC 10597 / BCRC 20456 / CBS 421 / NBRC 0211 / NRRL Y-12639</strain>
    </source>
</reference>
<feature type="compositionally biased region" description="Polar residues" evidence="3">
    <location>
        <begin position="675"/>
        <end position="685"/>
    </location>
</feature>
<dbReference type="PANTHER" id="PTHR13968">
    <property type="entry name" value="HETEROGENEOUS NUCLEAR RIBONUCLEOPROTEIN"/>
    <property type="match status" value="1"/>
</dbReference>
<dbReference type="GO" id="GO:0071041">
    <property type="term" value="P:antisense RNA transcript catabolic process"/>
    <property type="evidence" value="ECO:0007669"/>
    <property type="project" value="EnsemblFungi"/>
</dbReference>
<dbReference type="KEGG" id="ndi:NDAI_0D00990"/>
<dbReference type="InterPro" id="IPR035979">
    <property type="entry name" value="RBD_domain_sf"/>
</dbReference>
<dbReference type="GO" id="GO:0005737">
    <property type="term" value="C:cytoplasm"/>
    <property type="evidence" value="ECO:0007669"/>
    <property type="project" value="EnsemblFungi"/>
</dbReference>
<dbReference type="PANTHER" id="PTHR13968:SF26">
    <property type="entry name" value="RRM DOMAIN-CONTAINING PROTEIN"/>
    <property type="match status" value="1"/>
</dbReference>
<dbReference type="RefSeq" id="XP_003669655.1">
    <property type="nucleotide sequence ID" value="XM_003669607.1"/>
</dbReference>
<feature type="compositionally biased region" description="Basic and acidic residues" evidence="3">
    <location>
        <begin position="126"/>
        <end position="136"/>
    </location>
</feature>
<feature type="region of interest" description="Disordered" evidence="3">
    <location>
        <begin position="420"/>
        <end position="464"/>
    </location>
</feature>
<dbReference type="GO" id="GO:0005634">
    <property type="term" value="C:nucleus"/>
    <property type="evidence" value="ECO:0007669"/>
    <property type="project" value="EnsemblFungi"/>
</dbReference>
<dbReference type="GO" id="GO:0001068">
    <property type="term" value="F:transcription regulatory region RNA binding"/>
    <property type="evidence" value="ECO:0007669"/>
    <property type="project" value="EnsemblFungi"/>
</dbReference>
<dbReference type="Gene3D" id="3.30.70.330">
    <property type="match status" value="1"/>
</dbReference>
<keyword evidence="1 2" id="KW-0694">RNA-binding</keyword>
<sequence length="725" mass="82214">MPVTEDQMYSPTPYDGGDNQNENEDQQIETLEDDSNSENFKQSNQSNQKEEISNEDALESNDNTDANPKNNDDKDDEDEDEDDGDDDDDDDDASDLYKEDDNEEKTQAIDTADEAESVLELQSDSESEHASENDDKNNEEDVDDDDEEEEEEEDDNAKNDAGSSQSDDEKESLEHNDSNNEDESTESTKESSSSSDEEEDKQEIQNTKIESSISSNISNLDADVDQNLLQKQANYIIESGMLDRAEFKSLDERQKLTAILTMLNSNPATKLTMPQETAPVESQIYDTTSNINQQHQKQERKLTPAEKRRLAPRPDLTRPMTQEERERYSAYLRGENKITEMHNIPLKSRLFIGNLPLKNVSKEDLFRIFSPYGHILQINIKNAYGFIQYNNPQSVKDAIELESNEMNFSKKLILEVSSSNSRPQFDHGDHGTNNSTTFISSSKRPFDNADEDDGGDMYSDGSAKKSKRRTPACVIYVKKVADRGYANEVFKRFRNSTGLETDMIFLRQGMDLRKLVNDAAYDGVWGVVFLNKSRNVDIQTFYKGPRGETKFDEYINVSLDDTISIFTSLKNGTGPTGHQLPMPNNAKNAYGYNQPIQPMGTAQGPPPPPQQQQQQQQQGYYPGYGMQAPPQQQQNAYVQQGYGIPQAPQQQQSDYNQMNQGYGRYQGNMSGVPPVQNQMNQSYGRYQNPNMQPLSQQQQQPVQPVQMTPPVQTNQQNQLTSLFRR</sequence>
<dbReference type="GO" id="GO:0030847">
    <property type="term" value="P:termination of RNA polymerase II transcription, exosome-dependent"/>
    <property type="evidence" value="ECO:0007669"/>
    <property type="project" value="EnsemblFungi"/>
</dbReference>
<dbReference type="GeneID" id="11495222"/>
<dbReference type="STRING" id="1071378.G0W9F1"/>
<dbReference type="GO" id="GO:0034472">
    <property type="term" value="P:snRNA 3'-end processing"/>
    <property type="evidence" value="ECO:0007669"/>
    <property type="project" value="EnsemblFungi"/>
</dbReference>
<dbReference type="GO" id="GO:0071034">
    <property type="term" value="P:CUT catabolic process"/>
    <property type="evidence" value="ECO:0007669"/>
    <property type="project" value="EnsemblFungi"/>
</dbReference>
<dbReference type="InterPro" id="IPR000504">
    <property type="entry name" value="RRM_dom"/>
</dbReference>
<dbReference type="HOGENOM" id="CLU_016358_0_0_1"/>
<evidence type="ECO:0000259" key="4">
    <source>
        <dbReference type="PROSITE" id="PS50102"/>
    </source>
</evidence>
<feature type="region of interest" description="Disordered" evidence="3">
    <location>
        <begin position="675"/>
        <end position="725"/>
    </location>
</feature>
<feature type="region of interest" description="Disordered" evidence="3">
    <location>
        <begin position="1"/>
        <end position="210"/>
    </location>
</feature>
<feature type="compositionally biased region" description="Basic and acidic residues" evidence="3">
    <location>
        <begin position="296"/>
        <end position="309"/>
    </location>
</feature>
<keyword evidence="6" id="KW-1185">Reference proteome</keyword>
<proteinExistence type="predicted"/>
<dbReference type="OrthoDB" id="10044938at2759"/>
<dbReference type="GO" id="GO:0071028">
    <property type="term" value="P:nuclear mRNA surveillance"/>
    <property type="evidence" value="ECO:0007669"/>
    <property type="project" value="EnsemblFungi"/>
</dbReference>
<protein>
    <recommendedName>
        <fullName evidence="4">RRM domain-containing protein</fullName>
    </recommendedName>
</protein>
<dbReference type="Pfam" id="PF00076">
    <property type="entry name" value="RRM_1"/>
    <property type="match status" value="1"/>
</dbReference>
<feature type="compositionally biased region" description="Acidic residues" evidence="3">
    <location>
        <begin position="73"/>
        <end position="94"/>
    </location>
</feature>
<evidence type="ECO:0000256" key="2">
    <source>
        <dbReference type="PROSITE-ProRule" id="PRU00176"/>
    </source>
</evidence>
<evidence type="ECO:0000256" key="1">
    <source>
        <dbReference type="ARBA" id="ARBA00022884"/>
    </source>
</evidence>
<dbReference type="OMA" id="NKITEMH"/>
<evidence type="ECO:0000313" key="6">
    <source>
        <dbReference type="Proteomes" id="UP000000689"/>
    </source>
</evidence>
<feature type="region of interest" description="Disordered" evidence="3">
    <location>
        <begin position="290"/>
        <end position="315"/>
    </location>
</feature>
<feature type="domain" description="RRM" evidence="4">
    <location>
        <begin position="348"/>
        <end position="419"/>
    </location>
</feature>
<dbReference type="EMBL" id="HE580270">
    <property type="protein sequence ID" value="CCD24412.1"/>
    <property type="molecule type" value="Genomic_DNA"/>
</dbReference>
<dbReference type="GO" id="GO:0031124">
    <property type="term" value="P:mRNA 3'-end processing"/>
    <property type="evidence" value="ECO:0007669"/>
    <property type="project" value="EnsemblFungi"/>
</dbReference>
<dbReference type="eggNOG" id="KOG0118">
    <property type="taxonomic scope" value="Eukaryota"/>
</dbReference>
<dbReference type="GO" id="GO:0042780">
    <property type="term" value="P:tRNA 3'-end processing"/>
    <property type="evidence" value="ECO:0007669"/>
    <property type="project" value="EnsemblFungi"/>
</dbReference>
<accession>G0W9F1</accession>
<dbReference type="GO" id="GO:0035649">
    <property type="term" value="C:Nrd1 complex"/>
    <property type="evidence" value="ECO:0007669"/>
    <property type="project" value="EnsemblFungi"/>
</dbReference>
<dbReference type="InterPro" id="IPR012677">
    <property type="entry name" value="Nucleotide-bd_a/b_plait_sf"/>
</dbReference>
<feature type="compositionally biased region" description="Polar residues" evidence="3">
    <location>
        <begin position="37"/>
        <end position="47"/>
    </location>
</feature>
<feature type="compositionally biased region" description="Acidic residues" evidence="3">
    <location>
        <begin position="21"/>
        <end position="36"/>
    </location>
</feature>
<dbReference type="GO" id="GO:0031126">
    <property type="term" value="P:sno(s)RNA 3'-end processing"/>
    <property type="evidence" value="ECO:0007669"/>
    <property type="project" value="EnsemblFungi"/>
</dbReference>